<reference evidence="2 3" key="1">
    <citation type="journal article" date="2011" name="J. Gen. Appl. Microbiol.">
        <title>Draft genome sequencing of the enigmatic yeast Saitoella complicata.</title>
        <authorList>
            <person name="Nishida H."/>
            <person name="Hamamoto M."/>
            <person name="Sugiyama J."/>
        </authorList>
    </citation>
    <scope>NUCLEOTIDE SEQUENCE [LARGE SCALE GENOMIC DNA]</scope>
    <source>
        <strain evidence="2 3">NRRL Y-17804</strain>
    </source>
</reference>
<dbReference type="GO" id="GO:0005085">
    <property type="term" value="F:guanyl-nucleotide exchange factor activity"/>
    <property type="evidence" value="ECO:0007669"/>
    <property type="project" value="InterPro"/>
</dbReference>
<accession>A0A0E9NKI9</accession>
<dbReference type="GO" id="GO:0032008">
    <property type="term" value="P:positive regulation of TOR signaling"/>
    <property type="evidence" value="ECO:0007669"/>
    <property type="project" value="InterPro"/>
</dbReference>
<evidence type="ECO:0000313" key="2">
    <source>
        <dbReference type="EMBL" id="GAO49910.1"/>
    </source>
</evidence>
<dbReference type="SUPFAM" id="SSF103196">
    <property type="entry name" value="Roadblock/LC7 domain"/>
    <property type="match status" value="1"/>
</dbReference>
<dbReference type="OMA" id="ASSIWND"/>
<evidence type="ECO:0000256" key="1">
    <source>
        <dbReference type="SAM" id="MobiDB-lite"/>
    </source>
</evidence>
<feature type="region of interest" description="Disordered" evidence="1">
    <location>
        <begin position="77"/>
        <end position="100"/>
    </location>
</feature>
<evidence type="ECO:0008006" key="4">
    <source>
        <dbReference type="Google" id="ProtNLM"/>
    </source>
</evidence>
<reference evidence="2 3" key="2">
    <citation type="journal article" date="2014" name="J. Gen. Appl. Microbiol.">
        <title>The early diverging ascomycetous budding yeast Saitoella complicata has three histone deacetylases belonging to the Clr6, Hos2, and Rpd3 lineages.</title>
        <authorList>
            <person name="Nishida H."/>
            <person name="Matsumoto T."/>
            <person name="Kondo S."/>
            <person name="Hamamoto M."/>
            <person name="Yoshikawa H."/>
        </authorList>
    </citation>
    <scope>NUCLEOTIDE SEQUENCE [LARGE SCALE GENOMIC DNA]</scope>
    <source>
        <strain evidence="2 3">NRRL Y-17804</strain>
    </source>
</reference>
<name>A0A0E9NKI9_SAICN</name>
<dbReference type="OrthoDB" id="271745at2759"/>
<comment type="caution">
    <text evidence="2">The sequence shown here is derived from an EMBL/GenBank/DDBJ whole genome shotgun (WGS) entry which is preliminary data.</text>
</comment>
<gene>
    <name evidence="2" type="ORF">G7K_4046-t1</name>
</gene>
<dbReference type="PANTHER" id="PTHR13323">
    <property type="entry name" value="LATE ENDOSOMAL/LYSOSOMAL MP1 INTERACTING PROTEIN"/>
    <property type="match status" value="1"/>
</dbReference>
<dbReference type="EMBL" id="BACD03000027">
    <property type="protein sequence ID" value="GAO49910.1"/>
    <property type="molecule type" value="Genomic_DNA"/>
</dbReference>
<dbReference type="InterPro" id="IPR037587">
    <property type="entry name" value="LAMTOR2-like"/>
</dbReference>
<sequence length="182" mass="18809">MLKPKRLQALLEQSLSTTVSSALLFTASGSLLAYASKPKPTTAAAAKEARTQAALASAIWQDYDVLGRSGVVGEVLGEQESGSRPGSGSSGGSESNGIAGRWRSVGADEHGAGTRWVCVEAEMGTLMIVKVDVDSERNAVHEQLLVCLIGGKGAEEGILKAKADGLGRYLAEALVEPETNGP</sequence>
<dbReference type="GO" id="GO:0060090">
    <property type="term" value="F:molecular adaptor activity"/>
    <property type="evidence" value="ECO:0007669"/>
    <property type="project" value="InterPro"/>
</dbReference>
<dbReference type="RefSeq" id="XP_019021248.1">
    <property type="nucleotide sequence ID" value="XM_019165190.1"/>
</dbReference>
<dbReference type="AlphaFoldDB" id="A0A0E9NKI9"/>
<feature type="compositionally biased region" description="Low complexity" evidence="1">
    <location>
        <begin position="78"/>
        <end position="97"/>
    </location>
</feature>
<reference evidence="2 3" key="3">
    <citation type="journal article" date="2015" name="Genome Announc.">
        <title>Draft Genome Sequence of the Archiascomycetous Yeast Saitoella complicata.</title>
        <authorList>
            <person name="Yamauchi K."/>
            <person name="Kondo S."/>
            <person name="Hamamoto M."/>
            <person name="Takahashi Y."/>
            <person name="Ogura Y."/>
            <person name="Hayashi T."/>
            <person name="Nishida H."/>
        </authorList>
    </citation>
    <scope>NUCLEOTIDE SEQUENCE [LARGE SCALE GENOMIC DNA]</scope>
    <source>
        <strain evidence="2 3">NRRL Y-17804</strain>
    </source>
</reference>
<proteinExistence type="predicted"/>
<organism evidence="2 3">
    <name type="scientific">Saitoella complicata (strain BCRC 22490 / CBS 7301 / JCM 7358 / NBRC 10748 / NRRL Y-17804)</name>
    <dbReference type="NCBI Taxonomy" id="698492"/>
    <lineage>
        <taxon>Eukaryota</taxon>
        <taxon>Fungi</taxon>
        <taxon>Dikarya</taxon>
        <taxon>Ascomycota</taxon>
        <taxon>Taphrinomycotina</taxon>
        <taxon>Taphrinomycotina incertae sedis</taxon>
        <taxon>Saitoella</taxon>
    </lineage>
</organism>
<dbReference type="STRING" id="698492.A0A0E9NKI9"/>
<evidence type="ECO:0000313" key="3">
    <source>
        <dbReference type="Proteomes" id="UP000033140"/>
    </source>
</evidence>
<protein>
    <recommendedName>
        <fullName evidence="4">Roadblock/LAMTOR2 domain-containing protein</fullName>
    </recommendedName>
</protein>
<dbReference type="Gene3D" id="3.30.450.30">
    <property type="entry name" value="Dynein light chain 2a, cytoplasmic"/>
    <property type="match status" value="1"/>
</dbReference>
<dbReference type="Proteomes" id="UP000033140">
    <property type="component" value="Unassembled WGS sequence"/>
</dbReference>
<keyword evidence="3" id="KW-1185">Reference proteome</keyword>